<feature type="transmembrane region" description="Helical" evidence="7">
    <location>
        <begin position="58"/>
        <end position="81"/>
    </location>
</feature>
<keyword evidence="10" id="KW-1185">Reference proteome</keyword>
<feature type="transmembrane region" description="Helical" evidence="7">
    <location>
        <begin position="28"/>
        <end position="46"/>
    </location>
</feature>
<dbReference type="GO" id="GO:0055085">
    <property type="term" value="P:transmembrane transport"/>
    <property type="evidence" value="ECO:0007669"/>
    <property type="project" value="InterPro"/>
</dbReference>
<dbReference type="InterPro" id="IPR035906">
    <property type="entry name" value="MetI-like_sf"/>
</dbReference>
<feature type="domain" description="ABC transmembrane type-1" evidence="8">
    <location>
        <begin position="79"/>
        <end position="260"/>
    </location>
</feature>
<feature type="transmembrane region" description="Helical" evidence="7">
    <location>
        <begin position="120"/>
        <end position="140"/>
    </location>
</feature>
<evidence type="ECO:0000256" key="5">
    <source>
        <dbReference type="ARBA" id="ARBA00022989"/>
    </source>
</evidence>
<evidence type="ECO:0000259" key="8">
    <source>
        <dbReference type="PROSITE" id="PS50928"/>
    </source>
</evidence>
<evidence type="ECO:0000256" key="7">
    <source>
        <dbReference type="RuleBase" id="RU363032"/>
    </source>
</evidence>
<keyword evidence="2 7" id="KW-0813">Transport</keyword>
<name>A0A4R3K484_9FIRM</name>
<keyword evidence="4 7" id="KW-0812">Transmembrane</keyword>
<dbReference type="PROSITE" id="PS50928">
    <property type="entry name" value="ABC_TM1"/>
    <property type="match status" value="1"/>
</dbReference>
<keyword evidence="5 7" id="KW-1133">Transmembrane helix</keyword>
<gene>
    <name evidence="9" type="ORF">EDC37_11518</name>
</gene>
<evidence type="ECO:0000256" key="2">
    <source>
        <dbReference type="ARBA" id="ARBA00022448"/>
    </source>
</evidence>
<evidence type="ECO:0000256" key="1">
    <source>
        <dbReference type="ARBA" id="ARBA00004651"/>
    </source>
</evidence>
<organism evidence="9 10">
    <name type="scientific">Pectinatus cerevisiiphilus</name>
    <dbReference type="NCBI Taxonomy" id="86956"/>
    <lineage>
        <taxon>Bacteria</taxon>
        <taxon>Bacillati</taxon>
        <taxon>Bacillota</taxon>
        <taxon>Negativicutes</taxon>
        <taxon>Selenomonadales</taxon>
        <taxon>Selenomonadaceae</taxon>
        <taxon>Pectinatus</taxon>
    </lineage>
</organism>
<sequence length="277" mass="30612">MQTMVKAISIQKDRSIKTHFWSLKVKKFIVPNISVVLFLLTWEFLVDTGIVKDTFVAAPSVMAGTILQLFANGVLLGNIGISLFRAISGFILASVVAVPLGFFLGGTFRIFQRAATPMVRLLNAANPFALLPVFILLFGIGELSKVAIIFWVCLWPILLNTITGIRTVDPLLIKSARSMGMQKWALFFKVILPAASASVFHGLKMSCGTAFFMLIAAEMIGASTGLGWMVWNAQINYQIPKLFAVTFIISALGLSLNYLFARIERHILSWQENVSEY</sequence>
<comment type="similarity">
    <text evidence="7">Belongs to the binding-protein-dependent transport system permease family.</text>
</comment>
<dbReference type="RefSeq" id="WP_132550787.1">
    <property type="nucleotide sequence ID" value="NZ_SMAA01000015.1"/>
</dbReference>
<protein>
    <submittedName>
        <fullName evidence="9">NitT/TauT family transport system permease protein</fullName>
    </submittedName>
</protein>
<dbReference type="PANTHER" id="PTHR30151:SF0">
    <property type="entry name" value="ABC TRANSPORTER PERMEASE PROTEIN MJ0413-RELATED"/>
    <property type="match status" value="1"/>
</dbReference>
<feature type="transmembrane region" description="Helical" evidence="7">
    <location>
        <begin position="146"/>
        <end position="165"/>
    </location>
</feature>
<dbReference type="OrthoDB" id="9804353at2"/>
<dbReference type="EMBL" id="SMAA01000015">
    <property type="protein sequence ID" value="TCS77475.1"/>
    <property type="molecule type" value="Genomic_DNA"/>
</dbReference>
<dbReference type="GO" id="GO:0005886">
    <property type="term" value="C:plasma membrane"/>
    <property type="evidence" value="ECO:0007669"/>
    <property type="project" value="UniProtKB-SubCell"/>
</dbReference>
<reference evidence="9 10" key="1">
    <citation type="submission" date="2019-03" db="EMBL/GenBank/DDBJ databases">
        <title>Genomic Encyclopedia of Type Strains, Phase IV (KMG-IV): sequencing the most valuable type-strain genomes for metagenomic binning, comparative biology and taxonomic classification.</title>
        <authorList>
            <person name="Goeker M."/>
        </authorList>
    </citation>
    <scope>NUCLEOTIDE SEQUENCE [LARGE SCALE GENOMIC DNA]</scope>
    <source>
        <strain evidence="9 10">DSM 20467</strain>
    </source>
</reference>
<feature type="transmembrane region" description="Helical" evidence="7">
    <location>
        <begin position="242"/>
        <end position="260"/>
    </location>
</feature>
<comment type="caution">
    <text evidence="9">The sequence shown here is derived from an EMBL/GenBank/DDBJ whole genome shotgun (WGS) entry which is preliminary data.</text>
</comment>
<dbReference type="Pfam" id="PF00528">
    <property type="entry name" value="BPD_transp_1"/>
    <property type="match status" value="1"/>
</dbReference>
<dbReference type="CDD" id="cd06261">
    <property type="entry name" value="TM_PBP2"/>
    <property type="match status" value="1"/>
</dbReference>
<accession>A0A4R3K484</accession>
<dbReference type="InterPro" id="IPR000515">
    <property type="entry name" value="MetI-like"/>
</dbReference>
<dbReference type="Proteomes" id="UP000295188">
    <property type="component" value="Unassembled WGS sequence"/>
</dbReference>
<comment type="subcellular location">
    <subcellularLocation>
        <location evidence="1 7">Cell membrane</location>
        <topology evidence="1 7">Multi-pass membrane protein</topology>
    </subcellularLocation>
</comment>
<evidence type="ECO:0000313" key="9">
    <source>
        <dbReference type="EMBL" id="TCS77475.1"/>
    </source>
</evidence>
<feature type="transmembrane region" description="Helical" evidence="7">
    <location>
        <begin position="186"/>
        <end position="203"/>
    </location>
</feature>
<feature type="transmembrane region" description="Helical" evidence="7">
    <location>
        <begin position="209"/>
        <end position="230"/>
    </location>
</feature>
<dbReference type="SUPFAM" id="SSF161098">
    <property type="entry name" value="MetI-like"/>
    <property type="match status" value="1"/>
</dbReference>
<keyword evidence="6 7" id="KW-0472">Membrane</keyword>
<evidence type="ECO:0000256" key="4">
    <source>
        <dbReference type="ARBA" id="ARBA00022692"/>
    </source>
</evidence>
<keyword evidence="3" id="KW-1003">Cell membrane</keyword>
<dbReference type="AlphaFoldDB" id="A0A4R3K484"/>
<evidence type="ECO:0000313" key="10">
    <source>
        <dbReference type="Proteomes" id="UP000295188"/>
    </source>
</evidence>
<dbReference type="PANTHER" id="PTHR30151">
    <property type="entry name" value="ALKANE SULFONATE ABC TRANSPORTER-RELATED, MEMBRANE SUBUNIT"/>
    <property type="match status" value="1"/>
</dbReference>
<dbReference type="Gene3D" id="1.10.3720.10">
    <property type="entry name" value="MetI-like"/>
    <property type="match status" value="1"/>
</dbReference>
<proteinExistence type="inferred from homology"/>
<evidence type="ECO:0000256" key="3">
    <source>
        <dbReference type="ARBA" id="ARBA00022475"/>
    </source>
</evidence>
<feature type="transmembrane region" description="Helical" evidence="7">
    <location>
        <begin position="87"/>
        <end position="108"/>
    </location>
</feature>
<evidence type="ECO:0000256" key="6">
    <source>
        <dbReference type="ARBA" id="ARBA00023136"/>
    </source>
</evidence>